<evidence type="ECO:0000256" key="5">
    <source>
        <dbReference type="ARBA" id="ARBA00041707"/>
    </source>
</evidence>
<accession>A0AA35TVV5</accession>
<evidence type="ECO:0000256" key="2">
    <source>
        <dbReference type="ARBA" id="ARBA00006484"/>
    </source>
</evidence>
<protein>
    <recommendedName>
        <fullName evidence="5">3-ketoacyl-[acyl-carrier-protein] reductase beta subunit</fullName>
    </recommendedName>
    <alternativeName>
        <fullName evidence="4">Quinone reductase CBR4</fullName>
    </alternativeName>
</protein>
<gene>
    <name evidence="6" type="ORF">GBAR_LOCUS29923</name>
</gene>
<dbReference type="Proteomes" id="UP001174909">
    <property type="component" value="Unassembled WGS sequence"/>
</dbReference>
<dbReference type="PRINTS" id="PR00080">
    <property type="entry name" value="SDRFAMILY"/>
</dbReference>
<dbReference type="FunFam" id="3.40.50.720:FF:000084">
    <property type="entry name" value="Short-chain dehydrogenase reductase"/>
    <property type="match status" value="1"/>
</dbReference>
<dbReference type="EMBL" id="CASHTH010004210">
    <property type="protein sequence ID" value="CAI8054843.1"/>
    <property type="molecule type" value="Genomic_DNA"/>
</dbReference>
<dbReference type="Gene3D" id="3.40.50.720">
    <property type="entry name" value="NAD(P)-binding Rossmann-like Domain"/>
    <property type="match status" value="1"/>
</dbReference>
<evidence type="ECO:0000256" key="1">
    <source>
        <dbReference type="ARBA" id="ARBA00005194"/>
    </source>
</evidence>
<proteinExistence type="inferred from homology"/>
<evidence type="ECO:0000313" key="7">
    <source>
        <dbReference type="Proteomes" id="UP001174909"/>
    </source>
</evidence>
<dbReference type="PROSITE" id="PS00061">
    <property type="entry name" value="ADH_SHORT"/>
    <property type="match status" value="1"/>
</dbReference>
<comment type="similarity">
    <text evidence="2">Belongs to the short-chain dehydrogenases/reductases (SDR) family.</text>
</comment>
<dbReference type="PRINTS" id="PR00081">
    <property type="entry name" value="GDHRDH"/>
</dbReference>
<name>A0AA35TVV5_GEOBA</name>
<sequence length="248" mass="26340">MQLEDRIALITGGARGLGKGIALVLAERGADIAVCDINLDGAQQTAGHIAAIGREATAYEVDVTSQSQLREIGVIGAAGFEDTTTSREEDWDLTFDVNVKGTALASDAVSSHMKERRFGKIVNIASHAGRGGGAGGGAYGASKAAVIHLTQSYAMDLAPFDINVNAICPGSIWTPMWERIAVRTQRNRPEQQQLTPREIFDAAIMERCPLGREQTPEDIGKAVAFFASDDAINITGQSLNVNGGIRMN</sequence>
<comment type="caution">
    <text evidence="6">The sequence shown here is derived from an EMBL/GenBank/DDBJ whole genome shotgun (WGS) entry which is preliminary data.</text>
</comment>
<evidence type="ECO:0000256" key="4">
    <source>
        <dbReference type="ARBA" id="ARBA00041580"/>
    </source>
</evidence>
<dbReference type="InterPro" id="IPR020904">
    <property type="entry name" value="Sc_DH/Rdtase_CS"/>
</dbReference>
<comment type="pathway">
    <text evidence="1">Lipid metabolism; fatty acid biosynthesis.</text>
</comment>
<evidence type="ECO:0000313" key="6">
    <source>
        <dbReference type="EMBL" id="CAI8054843.1"/>
    </source>
</evidence>
<dbReference type="AlphaFoldDB" id="A0AA35TVV5"/>
<dbReference type="PANTHER" id="PTHR42760">
    <property type="entry name" value="SHORT-CHAIN DEHYDROGENASES/REDUCTASES FAMILY MEMBER"/>
    <property type="match status" value="1"/>
</dbReference>
<dbReference type="InterPro" id="IPR002347">
    <property type="entry name" value="SDR_fam"/>
</dbReference>
<dbReference type="PANTHER" id="PTHR42760:SF133">
    <property type="entry name" value="3-OXOACYL-[ACYL-CARRIER-PROTEIN] REDUCTASE"/>
    <property type="match status" value="1"/>
</dbReference>
<organism evidence="6 7">
    <name type="scientific">Geodia barretti</name>
    <name type="common">Barrett's horny sponge</name>
    <dbReference type="NCBI Taxonomy" id="519541"/>
    <lineage>
        <taxon>Eukaryota</taxon>
        <taxon>Metazoa</taxon>
        <taxon>Porifera</taxon>
        <taxon>Demospongiae</taxon>
        <taxon>Heteroscleromorpha</taxon>
        <taxon>Tetractinellida</taxon>
        <taxon>Astrophorina</taxon>
        <taxon>Geodiidae</taxon>
        <taxon>Geodia</taxon>
    </lineage>
</organism>
<keyword evidence="7" id="KW-1185">Reference proteome</keyword>
<dbReference type="SUPFAM" id="SSF51735">
    <property type="entry name" value="NAD(P)-binding Rossmann-fold domains"/>
    <property type="match status" value="1"/>
</dbReference>
<evidence type="ECO:0000256" key="3">
    <source>
        <dbReference type="ARBA" id="ARBA00023002"/>
    </source>
</evidence>
<reference evidence="6" key="1">
    <citation type="submission" date="2023-03" db="EMBL/GenBank/DDBJ databases">
        <authorList>
            <person name="Steffen K."/>
            <person name="Cardenas P."/>
        </authorList>
    </citation>
    <scope>NUCLEOTIDE SEQUENCE</scope>
</reference>
<keyword evidence="3" id="KW-0560">Oxidoreductase</keyword>
<dbReference type="GO" id="GO:0016616">
    <property type="term" value="F:oxidoreductase activity, acting on the CH-OH group of donors, NAD or NADP as acceptor"/>
    <property type="evidence" value="ECO:0007669"/>
    <property type="project" value="TreeGrafter"/>
</dbReference>
<dbReference type="InterPro" id="IPR036291">
    <property type="entry name" value="NAD(P)-bd_dom_sf"/>
</dbReference>
<dbReference type="Pfam" id="PF13561">
    <property type="entry name" value="adh_short_C2"/>
    <property type="match status" value="1"/>
</dbReference>